<dbReference type="Gene3D" id="2.130.10.30">
    <property type="entry name" value="Regulator of chromosome condensation 1/beta-lactamase-inhibitor protein II"/>
    <property type="match status" value="1"/>
</dbReference>
<dbReference type="EMBL" id="CAXKWB010123538">
    <property type="protein sequence ID" value="CAL4238281.1"/>
    <property type="molecule type" value="Genomic_DNA"/>
</dbReference>
<accession>A0AAV2SUD9</accession>
<feature type="region of interest" description="Disordered" evidence="3">
    <location>
        <begin position="190"/>
        <end position="252"/>
    </location>
</feature>
<dbReference type="Proteomes" id="UP001497623">
    <property type="component" value="Unassembled WGS sequence"/>
</dbReference>
<dbReference type="InterPro" id="IPR000408">
    <property type="entry name" value="Reg_chr_condens"/>
</dbReference>
<dbReference type="InterPro" id="IPR051210">
    <property type="entry name" value="Ub_ligase/GEF_domain"/>
</dbReference>
<feature type="non-terminal residue" evidence="4">
    <location>
        <position position="1"/>
    </location>
</feature>
<name>A0AAV2SUD9_MEGNR</name>
<dbReference type="InterPro" id="IPR009091">
    <property type="entry name" value="RCC1/BLIP-II"/>
</dbReference>
<dbReference type="PANTHER" id="PTHR22870:SF408">
    <property type="entry name" value="OS09G0560450 PROTEIN"/>
    <property type="match status" value="1"/>
</dbReference>
<evidence type="ECO:0000313" key="4">
    <source>
        <dbReference type="EMBL" id="CAL4238281.1"/>
    </source>
</evidence>
<feature type="compositionally biased region" description="Basic and acidic residues" evidence="3">
    <location>
        <begin position="231"/>
        <end position="252"/>
    </location>
</feature>
<evidence type="ECO:0000256" key="2">
    <source>
        <dbReference type="PROSITE-ProRule" id="PRU00235"/>
    </source>
</evidence>
<feature type="repeat" description="RCC1" evidence="2">
    <location>
        <begin position="20"/>
        <end position="69"/>
    </location>
</feature>
<dbReference type="AlphaFoldDB" id="A0AAV2SUD9"/>
<evidence type="ECO:0000256" key="3">
    <source>
        <dbReference type="SAM" id="MobiDB-lite"/>
    </source>
</evidence>
<comment type="caution">
    <text evidence="4">The sequence shown here is derived from an EMBL/GenBank/DDBJ whole genome shotgun (WGS) entry which is preliminary data.</text>
</comment>
<protein>
    <submittedName>
        <fullName evidence="4">Uncharacterized protein</fullName>
    </submittedName>
</protein>
<organism evidence="4 5">
    <name type="scientific">Meganyctiphanes norvegica</name>
    <name type="common">Northern krill</name>
    <name type="synonym">Thysanopoda norvegica</name>
    <dbReference type="NCBI Taxonomy" id="48144"/>
    <lineage>
        <taxon>Eukaryota</taxon>
        <taxon>Metazoa</taxon>
        <taxon>Ecdysozoa</taxon>
        <taxon>Arthropoda</taxon>
        <taxon>Crustacea</taxon>
        <taxon>Multicrustacea</taxon>
        <taxon>Malacostraca</taxon>
        <taxon>Eumalacostraca</taxon>
        <taxon>Eucarida</taxon>
        <taxon>Euphausiacea</taxon>
        <taxon>Euphausiidae</taxon>
        <taxon>Meganyctiphanes</taxon>
    </lineage>
</organism>
<reference evidence="4 5" key="1">
    <citation type="submission" date="2024-05" db="EMBL/GenBank/DDBJ databases">
        <authorList>
            <person name="Wallberg A."/>
        </authorList>
    </citation>
    <scope>NUCLEOTIDE SEQUENCE [LARGE SCALE GENOMIC DNA]</scope>
</reference>
<keyword evidence="1" id="KW-0677">Repeat</keyword>
<dbReference type="PROSITE" id="PS50012">
    <property type="entry name" value="RCC1_3"/>
    <property type="match status" value="1"/>
</dbReference>
<gene>
    <name evidence="4" type="ORF">MNOR_LOCUS40451</name>
</gene>
<keyword evidence="5" id="KW-1185">Reference proteome</keyword>
<evidence type="ECO:0000313" key="5">
    <source>
        <dbReference type="Proteomes" id="UP001497623"/>
    </source>
</evidence>
<dbReference type="Pfam" id="PF00415">
    <property type="entry name" value="RCC1"/>
    <property type="match status" value="1"/>
</dbReference>
<evidence type="ECO:0000256" key="1">
    <source>
        <dbReference type="ARBA" id="ARBA00022737"/>
    </source>
</evidence>
<dbReference type="PANTHER" id="PTHR22870">
    <property type="entry name" value="REGULATOR OF CHROMOSOME CONDENSATION"/>
    <property type="match status" value="1"/>
</dbReference>
<proteinExistence type="predicted"/>
<dbReference type="SUPFAM" id="SSF50985">
    <property type="entry name" value="RCC1/BLIP-II"/>
    <property type="match status" value="1"/>
</dbReference>
<feature type="non-terminal residue" evidence="4">
    <location>
        <position position="252"/>
    </location>
</feature>
<sequence>KHVVMASGGYAHSVAMTADGKVYAWGCGTYGQCGNGGIQKVNKPQRVHLPGQASHIAAGYFQNIAVTRDHAVFTWGSNPACLRVQAQLQRRARMQQAEQNKRDIPPQEDVFAQVKDFQGTKEVNAYKDTRPCEEEICTCDDENSNSREEMKTNGNVSEEMLNDDIKLVVHGAITEKEDFEECQGDEITTLPEESSSCSEEWDGTKPFQISPEPSPEKATGNMTFEDSALARQEDKKENVEKMDNKESKYSEL</sequence>